<dbReference type="Proteomes" id="UP001589943">
    <property type="component" value="Unassembled WGS sequence"/>
</dbReference>
<dbReference type="PROSITE" id="PS51063">
    <property type="entry name" value="HTH_CRP_2"/>
    <property type="match status" value="1"/>
</dbReference>
<protein>
    <submittedName>
        <fullName evidence="5">Crp/Fnr family transcriptional regulator</fullName>
    </submittedName>
</protein>
<sequence length="227" mass="24021">MISGGTKAAASGGAQAAIAEAFACDESLAATITALAREASLPRGAVLWPLPDRDETTVIVAGQAQEVAYGQDGSILQLSVLGRGDLYGALMSGSDGGVAQTESLVDGRGAHFATPALVRLMDSYGPVARAINRQLSARLEALRRRMVEATLLSVGGRICAELLRRVAVSNDRTIRPMPVMSELAVSVRSTRETVSRTISQLERRGLVKRVEGGLLIVAPHRLEEQVY</sequence>
<dbReference type="EMBL" id="JBHLTL010000011">
    <property type="protein sequence ID" value="MFC0590430.1"/>
    <property type="molecule type" value="Genomic_DNA"/>
</dbReference>
<dbReference type="InterPro" id="IPR036390">
    <property type="entry name" value="WH_DNA-bd_sf"/>
</dbReference>
<dbReference type="RefSeq" id="WP_379481890.1">
    <property type="nucleotide sequence ID" value="NZ_JBHLTL010000011.1"/>
</dbReference>
<dbReference type="InterPro" id="IPR014710">
    <property type="entry name" value="RmlC-like_jellyroll"/>
</dbReference>
<dbReference type="SUPFAM" id="SSF46785">
    <property type="entry name" value="Winged helix' DNA-binding domain"/>
    <property type="match status" value="1"/>
</dbReference>
<evidence type="ECO:0000256" key="2">
    <source>
        <dbReference type="ARBA" id="ARBA00023125"/>
    </source>
</evidence>
<feature type="domain" description="HTH crp-type" evidence="4">
    <location>
        <begin position="152"/>
        <end position="220"/>
    </location>
</feature>
<evidence type="ECO:0000256" key="3">
    <source>
        <dbReference type="ARBA" id="ARBA00023163"/>
    </source>
</evidence>
<dbReference type="Gene3D" id="2.60.120.10">
    <property type="entry name" value="Jelly Rolls"/>
    <property type="match status" value="1"/>
</dbReference>
<keyword evidence="6" id="KW-1185">Reference proteome</keyword>
<keyword evidence="2" id="KW-0238">DNA-binding</keyword>
<accession>A0ABV6PKT4</accession>
<evidence type="ECO:0000259" key="4">
    <source>
        <dbReference type="PROSITE" id="PS51063"/>
    </source>
</evidence>
<evidence type="ECO:0000313" key="6">
    <source>
        <dbReference type="Proteomes" id="UP001589943"/>
    </source>
</evidence>
<evidence type="ECO:0000256" key="1">
    <source>
        <dbReference type="ARBA" id="ARBA00023015"/>
    </source>
</evidence>
<dbReference type="InterPro" id="IPR018490">
    <property type="entry name" value="cNMP-bd_dom_sf"/>
</dbReference>
<dbReference type="SUPFAM" id="SSF51206">
    <property type="entry name" value="cAMP-binding domain-like"/>
    <property type="match status" value="1"/>
</dbReference>
<comment type="caution">
    <text evidence="5">The sequence shown here is derived from an EMBL/GenBank/DDBJ whole genome shotgun (WGS) entry which is preliminary data.</text>
</comment>
<keyword evidence="1" id="KW-0805">Transcription regulation</keyword>
<organism evidence="5 6">
    <name type="scientific">Novosphingobium aquiterrae</name>
    <dbReference type="NCBI Taxonomy" id="624388"/>
    <lineage>
        <taxon>Bacteria</taxon>
        <taxon>Pseudomonadati</taxon>
        <taxon>Pseudomonadota</taxon>
        <taxon>Alphaproteobacteria</taxon>
        <taxon>Sphingomonadales</taxon>
        <taxon>Sphingomonadaceae</taxon>
        <taxon>Novosphingobium</taxon>
    </lineage>
</organism>
<proteinExistence type="predicted"/>
<keyword evidence="3" id="KW-0804">Transcription</keyword>
<dbReference type="InterPro" id="IPR012318">
    <property type="entry name" value="HTH_CRP"/>
</dbReference>
<reference evidence="5 6" key="1">
    <citation type="submission" date="2024-09" db="EMBL/GenBank/DDBJ databases">
        <authorList>
            <person name="Sun Q."/>
            <person name="Mori K."/>
        </authorList>
    </citation>
    <scope>NUCLEOTIDE SEQUENCE [LARGE SCALE GENOMIC DNA]</scope>
    <source>
        <strain evidence="5 6">NCAIM B.02537</strain>
    </source>
</reference>
<dbReference type="Pfam" id="PF13545">
    <property type="entry name" value="HTH_Crp_2"/>
    <property type="match status" value="1"/>
</dbReference>
<evidence type="ECO:0000313" key="5">
    <source>
        <dbReference type="EMBL" id="MFC0590430.1"/>
    </source>
</evidence>
<name>A0ABV6PKT4_9SPHN</name>
<gene>
    <name evidence="5" type="ORF">ACFFF7_13545</name>
</gene>